<dbReference type="EMBL" id="CM046116">
    <property type="protein sequence ID" value="KAI8421744.1"/>
    <property type="molecule type" value="Genomic_DNA"/>
</dbReference>
<protein>
    <submittedName>
        <fullName evidence="1">Uncharacterized protein</fullName>
    </submittedName>
</protein>
<gene>
    <name evidence="1" type="ORF">MSG28_009711</name>
</gene>
<evidence type="ECO:0000313" key="1">
    <source>
        <dbReference type="EMBL" id="KAI8421744.1"/>
    </source>
</evidence>
<proteinExistence type="predicted"/>
<organism evidence="1 2">
    <name type="scientific">Choristoneura fumiferana</name>
    <name type="common">Spruce budworm moth</name>
    <name type="synonym">Archips fumiferana</name>
    <dbReference type="NCBI Taxonomy" id="7141"/>
    <lineage>
        <taxon>Eukaryota</taxon>
        <taxon>Metazoa</taxon>
        <taxon>Ecdysozoa</taxon>
        <taxon>Arthropoda</taxon>
        <taxon>Hexapoda</taxon>
        <taxon>Insecta</taxon>
        <taxon>Pterygota</taxon>
        <taxon>Neoptera</taxon>
        <taxon>Endopterygota</taxon>
        <taxon>Lepidoptera</taxon>
        <taxon>Glossata</taxon>
        <taxon>Ditrysia</taxon>
        <taxon>Tortricoidea</taxon>
        <taxon>Tortricidae</taxon>
        <taxon>Tortricinae</taxon>
        <taxon>Choristoneura</taxon>
    </lineage>
</organism>
<keyword evidence="2" id="KW-1185">Reference proteome</keyword>
<sequence>MVKRFRRCRIYSNYRELLKPFNYSTIIELFCPSRWWTSYAALADPRCPLENLSAPTTICPPCYMAVSGTATYEVRVLHFVHCHFNELIRLAWLGLDDLIKVAGSRSMQAASNRGNWRSMGEAYVQKWTSYG</sequence>
<evidence type="ECO:0000313" key="2">
    <source>
        <dbReference type="Proteomes" id="UP001064048"/>
    </source>
</evidence>
<name>A0ACC0JCF6_CHOFU</name>
<dbReference type="Proteomes" id="UP001064048">
    <property type="component" value="Chromosome 16"/>
</dbReference>
<reference evidence="1 2" key="1">
    <citation type="journal article" date="2022" name="Genome Biol. Evol.">
        <title>The Spruce Budworm Genome: Reconstructing the Evolutionary History of Antifreeze Proteins.</title>
        <authorList>
            <person name="Beliveau C."/>
            <person name="Gagne P."/>
            <person name="Picq S."/>
            <person name="Vernygora O."/>
            <person name="Keeling C.I."/>
            <person name="Pinkney K."/>
            <person name="Doucet D."/>
            <person name="Wen F."/>
            <person name="Johnston J.S."/>
            <person name="Maaroufi H."/>
            <person name="Boyle B."/>
            <person name="Laroche J."/>
            <person name="Dewar K."/>
            <person name="Juretic N."/>
            <person name="Blackburn G."/>
            <person name="Nisole A."/>
            <person name="Brunet B."/>
            <person name="Brandao M."/>
            <person name="Lumley L."/>
            <person name="Duan J."/>
            <person name="Quan G."/>
            <person name="Lucarotti C.J."/>
            <person name="Roe A.D."/>
            <person name="Sperling F.A.H."/>
            <person name="Levesque R.C."/>
            <person name="Cusson M."/>
        </authorList>
    </citation>
    <scope>NUCLEOTIDE SEQUENCE [LARGE SCALE GENOMIC DNA]</scope>
    <source>
        <strain evidence="1">Glfc:IPQL:Cfum</strain>
    </source>
</reference>
<comment type="caution">
    <text evidence="1">The sequence shown here is derived from an EMBL/GenBank/DDBJ whole genome shotgun (WGS) entry which is preliminary data.</text>
</comment>
<accession>A0ACC0JCF6</accession>